<dbReference type="EMBL" id="JBBHLI010000005">
    <property type="protein sequence ID" value="MEK9501394.1"/>
    <property type="molecule type" value="Genomic_DNA"/>
</dbReference>
<name>A0ABU9EBA3_9BACT</name>
<organism evidence="1 2">
    <name type="scientific">Gaopeijia maritima</name>
    <dbReference type="NCBI Taxonomy" id="3119007"/>
    <lineage>
        <taxon>Bacteria</taxon>
        <taxon>Pseudomonadati</taxon>
        <taxon>Gemmatimonadota</taxon>
        <taxon>Longimicrobiia</taxon>
        <taxon>Gaopeijiales</taxon>
        <taxon>Gaopeijiaceae</taxon>
        <taxon>Gaopeijia</taxon>
    </lineage>
</organism>
<sequence length="225" mass="24526">MDDVIGAKFDSLEAQGHALLQAIPKSSYRDGSDEYYAPEAKTHEYAAWLASVGNLLKTVALPGSHYPAQVDVLLAHEHMSNGVVTHVVKQLLGILAAAHQDWKQGLLRKIEFIVAAETFDDFLDQADEYFASKKKKEAAVLASAVLEDAVKKVCVKAGVEPAGQTLDPLIDQLVKTGALTPVKAKRWKSFAGVRNKALHAEWDSFDLDDVKALLGGLREIVTDHL</sequence>
<dbReference type="RefSeq" id="WP_405286873.1">
    <property type="nucleotide sequence ID" value="NZ_JBBHLI010000005.1"/>
</dbReference>
<keyword evidence="2" id="KW-1185">Reference proteome</keyword>
<evidence type="ECO:0000313" key="1">
    <source>
        <dbReference type="EMBL" id="MEK9501394.1"/>
    </source>
</evidence>
<gene>
    <name evidence="1" type="ORF">WI372_10440</name>
</gene>
<dbReference type="Proteomes" id="UP001484239">
    <property type="component" value="Unassembled WGS sequence"/>
</dbReference>
<accession>A0ABU9EBA3</accession>
<evidence type="ECO:0008006" key="3">
    <source>
        <dbReference type="Google" id="ProtNLM"/>
    </source>
</evidence>
<proteinExistence type="predicted"/>
<protein>
    <recommendedName>
        <fullName evidence="3">DUF4145 domain-containing protein</fullName>
    </recommendedName>
</protein>
<comment type="caution">
    <text evidence="1">The sequence shown here is derived from an EMBL/GenBank/DDBJ whole genome shotgun (WGS) entry which is preliminary data.</text>
</comment>
<evidence type="ECO:0000313" key="2">
    <source>
        <dbReference type="Proteomes" id="UP001484239"/>
    </source>
</evidence>
<reference evidence="1 2" key="1">
    <citation type="submission" date="2024-02" db="EMBL/GenBank/DDBJ databases">
        <title>A novel Gemmatimonadota bacterium.</title>
        <authorList>
            <person name="Du Z.-J."/>
            <person name="Ye Y.-Q."/>
        </authorList>
    </citation>
    <scope>NUCLEOTIDE SEQUENCE [LARGE SCALE GENOMIC DNA]</scope>
    <source>
        <strain evidence="1 2">DH-20</strain>
    </source>
</reference>